<sequence>MFNDNERVIITKKSKTDLILTIVSIIISIAIFFISVSFYKNEKRASIELKEKRNAKMKQQQKAQNEQMQKQHKENIDLQREQFEFQKTLYAPSPEDEKQQVNKHFEITPVDKLSGFLSIDKLDGLQKEKEALKEFILYIKNPAEAKQFGLKPPTGALFYGVPGTGKTTLARTLAKESKLPYIEIIGSEFSKKYVGEAPKLVKNLFAKARDLAEKNNGVIVCIDEAEGAFRDLSSYDSHNGSRTDVVNQFKSEMTSMKNNPDKPIFLIGTTNHINQIEPAIIDRFTYKIEVFLPELVAVQAALARLANKMKITDEAKTYLQNEMATKIHQHDELRSFRSMGNYIQKAGYIAFSKPKEQIDKQDLDEAFDALKPNNNPNRHNN</sequence>
<feature type="domain" description="AAA+ ATPase" evidence="3">
    <location>
        <begin position="152"/>
        <end position="294"/>
    </location>
</feature>
<keyword evidence="4" id="KW-0067">ATP-binding</keyword>
<dbReference type="EMBL" id="JABUOH010000030">
    <property type="protein sequence ID" value="NWN45681.1"/>
    <property type="molecule type" value="Genomic_DNA"/>
</dbReference>
<keyword evidence="5" id="KW-1185">Reference proteome</keyword>
<dbReference type="SUPFAM" id="SSF52540">
    <property type="entry name" value="P-loop containing nucleoside triphosphate hydrolases"/>
    <property type="match status" value="1"/>
</dbReference>
<dbReference type="InterPro" id="IPR003959">
    <property type="entry name" value="ATPase_AAA_core"/>
</dbReference>
<name>A0A851HCB2_9MOLU</name>
<evidence type="ECO:0000256" key="1">
    <source>
        <dbReference type="SAM" id="Coils"/>
    </source>
</evidence>
<dbReference type="PANTHER" id="PTHR23076:SF97">
    <property type="entry name" value="ATP-DEPENDENT ZINC METALLOPROTEASE YME1L1"/>
    <property type="match status" value="1"/>
</dbReference>
<dbReference type="GO" id="GO:0005524">
    <property type="term" value="F:ATP binding"/>
    <property type="evidence" value="ECO:0007669"/>
    <property type="project" value="UniProtKB-KW"/>
</dbReference>
<evidence type="ECO:0000256" key="2">
    <source>
        <dbReference type="SAM" id="Phobius"/>
    </source>
</evidence>
<accession>A0A851HCB2</accession>
<feature type="transmembrane region" description="Helical" evidence="2">
    <location>
        <begin position="18"/>
        <end position="39"/>
    </location>
</feature>
<keyword evidence="2" id="KW-0472">Membrane</keyword>
<dbReference type="GO" id="GO:0016887">
    <property type="term" value="F:ATP hydrolysis activity"/>
    <property type="evidence" value="ECO:0007669"/>
    <property type="project" value="InterPro"/>
</dbReference>
<dbReference type="GO" id="GO:0004176">
    <property type="term" value="F:ATP-dependent peptidase activity"/>
    <property type="evidence" value="ECO:0007669"/>
    <property type="project" value="TreeGrafter"/>
</dbReference>
<evidence type="ECO:0000313" key="5">
    <source>
        <dbReference type="Proteomes" id="UP000568109"/>
    </source>
</evidence>
<dbReference type="InterPro" id="IPR027417">
    <property type="entry name" value="P-loop_NTPase"/>
</dbReference>
<dbReference type="GO" id="GO:0006508">
    <property type="term" value="P:proteolysis"/>
    <property type="evidence" value="ECO:0007669"/>
    <property type="project" value="TreeGrafter"/>
</dbReference>
<gene>
    <name evidence="4" type="ORF">HR065_01100</name>
</gene>
<dbReference type="Proteomes" id="UP000568109">
    <property type="component" value="Unassembled WGS sequence"/>
</dbReference>
<organism evidence="4 5">
    <name type="scientific">Candidatus Phytoplasma pruni</name>
    <dbReference type="NCBI Taxonomy" id="479893"/>
    <lineage>
        <taxon>Bacteria</taxon>
        <taxon>Bacillati</taxon>
        <taxon>Mycoplasmatota</taxon>
        <taxon>Mollicutes</taxon>
        <taxon>Acholeplasmatales</taxon>
        <taxon>Acholeplasmataceae</taxon>
        <taxon>Candidatus Phytoplasma</taxon>
        <taxon>16SrIII (X-disease group)</taxon>
    </lineage>
</organism>
<reference evidence="4 5" key="1">
    <citation type="submission" date="2020-06" db="EMBL/GenBank/DDBJ databases">
        <title>Draft genome sequence of Candidatus Phytoplasma pruni (X-disease group, subgroup 16SrIII-B) strain ChTDIII from Argentina.</title>
        <authorList>
            <person name="Fernandez F.D."/>
            <person name="Zuebert C."/>
            <person name="Huettel B."/>
            <person name="Kube M."/>
            <person name="Conci L.R."/>
        </authorList>
    </citation>
    <scope>NUCLEOTIDE SEQUENCE [LARGE SCALE GENOMIC DNA]</scope>
    <source>
        <strain evidence="4 5">ChTDIII</strain>
    </source>
</reference>
<dbReference type="CDD" id="cd19481">
    <property type="entry name" value="RecA-like_protease"/>
    <property type="match status" value="1"/>
</dbReference>
<proteinExistence type="predicted"/>
<protein>
    <submittedName>
        <fullName evidence="4">ATP-binding protein</fullName>
    </submittedName>
</protein>
<dbReference type="PANTHER" id="PTHR23076">
    <property type="entry name" value="METALLOPROTEASE M41 FTSH"/>
    <property type="match status" value="1"/>
</dbReference>
<keyword evidence="4" id="KW-0547">Nucleotide-binding</keyword>
<comment type="caution">
    <text evidence="4">The sequence shown here is derived from an EMBL/GenBank/DDBJ whole genome shotgun (WGS) entry which is preliminary data.</text>
</comment>
<dbReference type="InterPro" id="IPR003593">
    <property type="entry name" value="AAA+_ATPase"/>
</dbReference>
<evidence type="ECO:0000313" key="4">
    <source>
        <dbReference type="EMBL" id="NWN45681.1"/>
    </source>
</evidence>
<keyword evidence="2" id="KW-0812">Transmembrane</keyword>
<dbReference type="AlphaFoldDB" id="A0A851HCB2"/>
<dbReference type="Pfam" id="PF00004">
    <property type="entry name" value="AAA"/>
    <property type="match status" value="1"/>
</dbReference>
<evidence type="ECO:0000259" key="3">
    <source>
        <dbReference type="SMART" id="SM00382"/>
    </source>
</evidence>
<keyword evidence="1" id="KW-0175">Coiled coil</keyword>
<feature type="coiled-coil region" evidence="1">
    <location>
        <begin position="40"/>
        <end position="81"/>
    </location>
</feature>
<dbReference type="RefSeq" id="WP_178734082.1">
    <property type="nucleotide sequence ID" value="NZ_JABUOH010000030.1"/>
</dbReference>
<dbReference type="Gene3D" id="3.40.50.300">
    <property type="entry name" value="P-loop containing nucleotide triphosphate hydrolases"/>
    <property type="match status" value="1"/>
</dbReference>
<keyword evidence="2" id="KW-1133">Transmembrane helix</keyword>
<dbReference type="SMART" id="SM00382">
    <property type="entry name" value="AAA"/>
    <property type="match status" value="1"/>
</dbReference>